<dbReference type="GO" id="GO:0005634">
    <property type="term" value="C:nucleus"/>
    <property type="evidence" value="ECO:0007669"/>
    <property type="project" value="UniProtKB-SubCell"/>
</dbReference>
<dbReference type="InterPro" id="IPR012677">
    <property type="entry name" value="Nucleotide-bd_a/b_plait_sf"/>
</dbReference>
<name>A0A8D1SHP3_PIG</name>
<organism evidence="13 14">
    <name type="scientific">Sus scrofa</name>
    <name type="common">Pig</name>
    <dbReference type="NCBI Taxonomy" id="9823"/>
    <lineage>
        <taxon>Eukaryota</taxon>
        <taxon>Metazoa</taxon>
        <taxon>Chordata</taxon>
        <taxon>Craniata</taxon>
        <taxon>Vertebrata</taxon>
        <taxon>Euteleostomi</taxon>
        <taxon>Mammalia</taxon>
        <taxon>Eutheria</taxon>
        <taxon>Laurasiatheria</taxon>
        <taxon>Artiodactyla</taxon>
        <taxon>Suina</taxon>
        <taxon>Suidae</taxon>
        <taxon>Sus</taxon>
    </lineage>
</organism>
<evidence type="ECO:0000256" key="5">
    <source>
        <dbReference type="ARBA" id="ARBA00023187"/>
    </source>
</evidence>
<evidence type="ECO:0000256" key="2">
    <source>
        <dbReference type="ARBA" id="ARBA00015058"/>
    </source>
</evidence>
<keyword evidence="3" id="KW-0507">mRNA processing</keyword>
<feature type="domain" description="RRM" evidence="12">
    <location>
        <begin position="14"/>
        <end position="77"/>
    </location>
</feature>
<evidence type="ECO:0000256" key="3">
    <source>
        <dbReference type="ARBA" id="ARBA00022664"/>
    </source>
</evidence>
<comment type="subcellular location">
    <subcellularLocation>
        <location evidence="1">Nucleus</location>
    </subcellularLocation>
</comment>
<dbReference type="InterPro" id="IPR051106">
    <property type="entry name" value="RNA-bind/splicing_reg"/>
</dbReference>
<dbReference type="InterPro" id="IPR035979">
    <property type="entry name" value="RBD_domain_sf"/>
</dbReference>
<dbReference type="PANTHER" id="PTHR48028:SF4">
    <property type="entry name" value="SC35-LIKE SPLICING FACTOR"/>
    <property type="match status" value="1"/>
</dbReference>
<keyword evidence="6" id="KW-0539">Nucleus</keyword>
<dbReference type="Pfam" id="PF00076">
    <property type="entry name" value="RRM_1"/>
    <property type="match status" value="1"/>
</dbReference>
<dbReference type="PROSITE" id="PS50102">
    <property type="entry name" value="RRM"/>
    <property type="match status" value="1"/>
</dbReference>
<feature type="compositionally biased region" description="Basic residues" evidence="11">
    <location>
        <begin position="175"/>
        <end position="185"/>
    </location>
</feature>
<dbReference type="PANTHER" id="PTHR48028">
    <property type="entry name" value="GLYCINE-RICH RNA-BINDING PROTEIN RZ1A"/>
    <property type="match status" value="1"/>
</dbReference>
<feature type="region of interest" description="Disordered" evidence="11">
    <location>
        <begin position="126"/>
        <end position="185"/>
    </location>
</feature>
<dbReference type="InterPro" id="IPR000504">
    <property type="entry name" value="RRM_dom"/>
</dbReference>
<dbReference type="Gene3D" id="3.30.70.330">
    <property type="match status" value="1"/>
</dbReference>
<dbReference type="SMART" id="SM00360">
    <property type="entry name" value="RRM"/>
    <property type="match status" value="1"/>
</dbReference>
<evidence type="ECO:0000313" key="13">
    <source>
        <dbReference type="Ensembl" id="ENSSSCP00055047536.1"/>
    </source>
</evidence>
<dbReference type="SUPFAM" id="SSF54928">
    <property type="entry name" value="RNA-binding domain, RBD"/>
    <property type="match status" value="1"/>
</dbReference>
<proteinExistence type="predicted"/>
<evidence type="ECO:0000256" key="9">
    <source>
        <dbReference type="ARBA" id="ARBA00032663"/>
    </source>
</evidence>
<evidence type="ECO:0000256" key="11">
    <source>
        <dbReference type="SAM" id="MobiDB-lite"/>
    </source>
</evidence>
<evidence type="ECO:0000259" key="12">
    <source>
        <dbReference type="PROSITE" id="PS50102"/>
    </source>
</evidence>
<sequence>MSYSRPPSNVDDMISLKIDNLTYSTSPNTLRRIFEKYGRVGDVYIPRDRFTKVSRGFAFVRFHDKHHAENAMDALDGNARVGARGFVTTVVPITGAYLDLHLRAHLPPGLRSLHLALMIDLHQPPDPDLLEVPSPSPPRSPDLPQQPRLNLNPEALHQKEIPSPDHNERTLPVSLKRKKCCQSLK</sequence>
<dbReference type="GO" id="GO:0003723">
    <property type="term" value="F:RNA binding"/>
    <property type="evidence" value="ECO:0007669"/>
    <property type="project" value="UniProtKB-UniRule"/>
</dbReference>
<evidence type="ECO:0000313" key="14">
    <source>
        <dbReference type="Proteomes" id="UP000694724"/>
    </source>
</evidence>
<evidence type="ECO:0000256" key="7">
    <source>
        <dbReference type="ARBA" id="ARBA00029589"/>
    </source>
</evidence>
<dbReference type="CDD" id="cd12311">
    <property type="entry name" value="RRM_SRSF2_SRSF8"/>
    <property type="match status" value="1"/>
</dbReference>
<feature type="compositionally biased region" description="Basic and acidic residues" evidence="11">
    <location>
        <begin position="156"/>
        <end position="169"/>
    </location>
</feature>
<evidence type="ECO:0000256" key="10">
    <source>
        <dbReference type="PROSITE-ProRule" id="PRU00176"/>
    </source>
</evidence>
<dbReference type="AlphaFoldDB" id="A0A8D1SHP3"/>
<dbReference type="GO" id="GO:0006397">
    <property type="term" value="P:mRNA processing"/>
    <property type="evidence" value="ECO:0007669"/>
    <property type="project" value="UniProtKB-KW"/>
</dbReference>
<dbReference type="Proteomes" id="UP000694724">
    <property type="component" value="Unplaced"/>
</dbReference>
<reference evidence="13" key="1">
    <citation type="submission" date="2025-08" db="UniProtKB">
        <authorList>
            <consortium name="Ensembl"/>
        </authorList>
    </citation>
    <scope>IDENTIFICATION</scope>
</reference>
<dbReference type="GO" id="GO:0008380">
    <property type="term" value="P:RNA splicing"/>
    <property type="evidence" value="ECO:0007669"/>
    <property type="project" value="UniProtKB-KW"/>
</dbReference>
<keyword evidence="4 10" id="KW-0694">RNA-binding</keyword>
<evidence type="ECO:0000256" key="4">
    <source>
        <dbReference type="ARBA" id="ARBA00022884"/>
    </source>
</evidence>
<evidence type="ECO:0000256" key="6">
    <source>
        <dbReference type="ARBA" id="ARBA00023242"/>
    </source>
</evidence>
<evidence type="ECO:0000256" key="1">
    <source>
        <dbReference type="ARBA" id="ARBA00004123"/>
    </source>
</evidence>
<dbReference type="Ensembl" id="ENSSSCT00055059356.1">
    <property type="protein sequence ID" value="ENSSSCP00055047536.1"/>
    <property type="gene ID" value="ENSSSCG00055029869.1"/>
</dbReference>
<keyword evidence="5" id="KW-0508">mRNA splicing</keyword>
<evidence type="ECO:0000256" key="8">
    <source>
        <dbReference type="ARBA" id="ARBA00029667"/>
    </source>
</evidence>
<protein>
    <recommendedName>
        <fullName evidence="2">Serine/arginine-rich splicing factor 2</fullName>
    </recommendedName>
    <alternativeName>
        <fullName evidence="9">Splicing component, 35 kDa</fullName>
    </alternativeName>
    <alternativeName>
        <fullName evidence="8">Splicing factor SC35</fullName>
    </alternativeName>
    <alternativeName>
        <fullName evidence="7">Splicing factor, arginine/serine-rich 2</fullName>
    </alternativeName>
</protein>
<accession>A0A8D1SHP3</accession>